<evidence type="ECO:0000256" key="1">
    <source>
        <dbReference type="SAM" id="Phobius"/>
    </source>
</evidence>
<name>A0A0E9WVN5_ANGAN</name>
<reference evidence="3" key="1">
    <citation type="submission" date="2014-11" db="EMBL/GenBank/DDBJ databases">
        <authorList>
            <person name="Amaro Gonzalez C."/>
        </authorList>
    </citation>
    <scope>NUCLEOTIDE SEQUENCE</scope>
</reference>
<organism evidence="3">
    <name type="scientific">Anguilla anguilla</name>
    <name type="common">European freshwater eel</name>
    <name type="synonym">Muraena anguilla</name>
    <dbReference type="NCBI Taxonomy" id="7936"/>
    <lineage>
        <taxon>Eukaryota</taxon>
        <taxon>Metazoa</taxon>
        <taxon>Chordata</taxon>
        <taxon>Craniata</taxon>
        <taxon>Vertebrata</taxon>
        <taxon>Euteleostomi</taxon>
        <taxon>Actinopterygii</taxon>
        <taxon>Neopterygii</taxon>
        <taxon>Teleostei</taxon>
        <taxon>Anguilliformes</taxon>
        <taxon>Anguillidae</taxon>
        <taxon>Anguilla</taxon>
    </lineage>
</organism>
<dbReference type="EMBL" id="GBXM01014103">
    <property type="protein sequence ID" value="JAH94474.1"/>
    <property type="molecule type" value="Transcribed_RNA"/>
</dbReference>
<sequence>MPMLNMHVHLAMQLFLFFQNLCKCKSSRSFEILCFLYLFFFFCFLVSYKNFPSSFYTVLYITFTFVPLSYGSHFFFHYLSVIGHVITLTRFVW</sequence>
<feature type="transmembrane region" description="Helical" evidence="1">
    <location>
        <begin position="29"/>
        <end position="48"/>
    </location>
</feature>
<feature type="transmembrane region" description="Helical" evidence="1">
    <location>
        <begin position="54"/>
        <end position="76"/>
    </location>
</feature>
<keyword evidence="1" id="KW-0472">Membrane</keyword>
<reference evidence="3" key="2">
    <citation type="journal article" date="2015" name="Fish Shellfish Immunol.">
        <title>Early steps in the European eel (Anguilla anguilla)-Vibrio vulnificus interaction in the gills: Role of the RtxA13 toxin.</title>
        <authorList>
            <person name="Callol A."/>
            <person name="Pajuelo D."/>
            <person name="Ebbesson L."/>
            <person name="Teles M."/>
            <person name="MacKenzie S."/>
            <person name="Amaro C."/>
        </authorList>
    </citation>
    <scope>NUCLEOTIDE SEQUENCE</scope>
</reference>
<keyword evidence="2" id="KW-0732">Signal</keyword>
<dbReference type="AlphaFoldDB" id="A0A0E9WVN5"/>
<feature type="chain" id="PRO_5002434593" evidence="2">
    <location>
        <begin position="25"/>
        <end position="93"/>
    </location>
</feature>
<proteinExistence type="predicted"/>
<feature type="signal peptide" evidence="2">
    <location>
        <begin position="1"/>
        <end position="24"/>
    </location>
</feature>
<keyword evidence="1" id="KW-0812">Transmembrane</keyword>
<protein>
    <submittedName>
        <fullName evidence="3">Uncharacterized protein</fullName>
    </submittedName>
</protein>
<evidence type="ECO:0000256" key="2">
    <source>
        <dbReference type="SAM" id="SignalP"/>
    </source>
</evidence>
<evidence type="ECO:0000313" key="3">
    <source>
        <dbReference type="EMBL" id="JAH94474.1"/>
    </source>
</evidence>
<keyword evidence="1" id="KW-1133">Transmembrane helix</keyword>
<accession>A0A0E9WVN5</accession>